<dbReference type="EMBL" id="APJX01000005">
    <property type="protein sequence ID" value="EMS79095.1"/>
    <property type="molecule type" value="Genomic_DNA"/>
</dbReference>
<accession>S0FWK3</accession>
<keyword evidence="1 7" id="KW-0813">Transport</keyword>
<dbReference type="CDD" id="cd03300">
    <property type="entry name" value="ABC_PotA_N"/>
    <property type="match status" value="1"/>
</dbReference>
<dbReference type="FunFam" id="3.40.50.300:FF:000133">
    <property type="entry name" value="Spermidine/putrescine import ATP-binding protein PotA"/>
    <property type="match status" value="1"/>
</dbReference>
<dbReference type="PATRIC" id="fig|1286635.3.peg.2479"/>
<keyword evidence="9" id="KW-0378">Hydrolase</keyword>
<dbReference type="Pfam" id="PF00005">
    <property type="entry name" value="ABC_tran"/>
    <property type="match status" value="1"/>
</dbReference>
<evidence type="ECO:0000313" key="10">
    <source>
        <dbReference type="Proteomes" id="UP000014216"/>
    </source>
</evidence>
<dbReference type="InterPro" id="IPR005893">
    <property type="entry name" value="PotA-like"/>
</dbReference>
<dbReference type="InterPro" id="IPR027417">
    <property type="entry name" value="P-loop_NTPase"/>
</dbReference>
<evidence type="ECO:0000313" key="9">
    <source>
        <dbReference type="EMBL" id="EMS79095.1"/>
    </source>
</evidence>
<dbReference type="OrthoDB" id="9809450at2"/>
<dbReference type="GO" id="GO:0015594">
    <property type="term" value="F:ABC-type putrescine transporter activity"/>
    <property type="evidence" value="ECO:0007669"/>
    <property type="project" value="InterPro"/>
</dbReference>
<protein>
    <recommendedName>
        <fullName evidence="7">Spermidine/putrescine import ATP-binding protein PotA</fullName>
        <ecNumber evidence="7">7.6.2.11</ecNumber>
    </recommendedName>
</protein>
<keyword evidence="4 7" id="KW-0067">ATP-binding</keyword>
<dbReference type="PANTHER" id="PTHR42781">
    <property type="entry name" value="SPERMIDINE/PUTRESCINE IMPORT ATP-BINDING PROTEIN POTA"/>
    <property type="match status" value="1"/>
</dbReference>
<sequence length="360" mass="40367">MPVVRLQNVSKSFNNQPVINDLNLDVHKGEFLTLLGPSGCGKTTVLRLIAGLETCDSGALFINGRDQTRMPACDRDVNTVFQSYALFPHMTVFDNIAFGLKLKKTPARQIRERVKETLALVKLAGLETRSIHGLSGGQQQRVAIARAIVNQPLILLLDEPLSALDYKLRKQMRLDLRQLHRKLGITFVFVTHDQEEALTLSDRVVVMNHGTIQQTGTPKDIYETPVNLFVADFVGESNIFDARVARTSGSDMEIHFQGIVKIVQNRRNFKPGQAVKVLLRPEDMTVTRIQAQCAAGSLPGRVTEMIYKGTTVDLIIRLDSGQEVFVTEFFNEDEQDIMYDVNEPVCISWIKGWEVTLADE</sequence>
<evidence type="ECO:0000256" key="7">
    <source>
        <dbReference type="RuleBase" id="RU364083"/>
    </source>
</evidence>
<dbReference type="GO" id="GO:0005524">
    <property type="term" value="F:ATP binding"/>
    <property type="evidence" value="ECO:0007669"/>
    <property type="project" value="UniProtKB-KW"/>
</dbReference>
<dbReference type="PANTHER" id="PTHR42781:SF4">
    <property type="entry name" value="SPERMIDINE_PUTRESCINE IMPORT ATP-BINDING PROTEIN POTA"/>
    <property type="match status" value="1"/>
</dbReference>
<evidence type="ECO:0000256" key="2">
    <source>
        <dbReference type="ARBA" id="ARBA00022475"/>
    </source>
</evidence>
<keyword evidence="2 7" id="KW-1003">Cell membrane</keyword>
<comment type="function">
    <text evidence="7">Part of the ABC transporter complex PotABCD involved in spermidine/putrescine import. Responsible for energy coupling to the transport system.</text>
</comment>
<evidence type="ECO:0000256" key="3">
    <source>
        <dbReference type="ARBA" id="ARBA00022741"/>
    </source>
</evidence>
<feature type="domain" description="ABC transporter" evidence="8">
    <location>
        <begin position="4"/>
        <end position="234"/>
    </location>
</feature>
<dbReference type="SUPFAM" id="SSF50331">
    <property type="entry name" value="MOP-like"/>
    <property type="match status" value="1"/>
</dbReference>
<evidence type="ECO:0000256" key="6">
    <source>
        <dbReference type="ARBA" id="ARBA00023136"/>
    </source>
</evidence>
<dbReference type="Pfam" id="PF08402">
    <property type="entry name" value="TOBE_2"/>
    <property type="match status" value="1"/>
</dbReference>
<dbReference type="InterPro" id="IPR003593">
    <property type="entry name" value="AAA+_ATPase"/>
</dbReference>
<dbReference type="GO" id="GO:0043190">
    <property type="term" value="C:ATP-binding cassette (ABC) transporter complex"/>
    <property type="evidence" value="ECO:0007669"/>
    <property type="project" value="InterPro"/>
</dbReference>
<dbReference type="InterPro" id="IPR017879">
    <property type="entry name" value="PotA_ATP-bd"/>
</dbReference>
<dbReference type="Proteomes" id="UP000014216">
    <property type="component" value="Unassembled WGS sequence"/>
</dbReference>
<dbReference type="SMART" id="SM00382">
    <property type="entry name" value="AAA"/>
    <property type="match status" value="1"/>
</dbReference>
<keyword evidence="10" id="KW-1185">Reference proteome</keyword>
<dbReference type="InterPro" id="IPR050093">
    <property type="entry name" value="ABC_SmlMolc_Importer"/>
</dbReference>
<evidence type="ECO:0000256" key="1">
    <source>
        <dbReference type="ARBA" id="ARBA00022448"/>
    </source>
</evidence>
<comment type="similarity">
    <text evidence="7">Belongs to the ABC transporter superfamily. Spermidine/putrescine importer (TC 3.A.1.11.1) family.</text>
</comment>
<dbReference type="PROSITE" id="PS50893">
    <property type="entry name" value="ABC_TRANSPORTER_2"/>
    <property type="match status" value="1"/>
</dbReference>
<dbReference type="EC" id="7.6.2.11" evidence="7"/>
<organism evidence="9 10">
    <name type="scientific">Desulfotignum phosphitoxidans DSM 13687</name>
    <dbReference type="NCBI Taxonomy" id="1286635"/>
    <lineage>
        <taxon>Bacteria</taxon>
        <taxon>Pseudomonadati</taxon>
        <taxon>Thermodesulfobacteriota</taxon>
        <taxon>Desulfobacteria</taxon>
        <taxon>Desulfobacterales</taxon>
        <taxon>Desulfobacteraceae</taxon>
        <taxon>Desulfotignum</taxon>
    </lineage>
</organism>
<dbReference type="NCBIfam" id="TIGR01187">
    <property type="entry name" value="potA"/>
    <property type="match status" value="1"/>
</dbReference>
<comment type="caution">
    <text evidence="9">The sequence shown here is derived from an EMBL/GenBank/DDBJ whole genome shotgun (WGS) entry which is preliminary data.</text>
</comment>
<dbReference type="InterPro" id="IPR003439">
    <property type="entry name" value="ABC_transporter-like_ATP-bd"/>
</dbReference>
<evidence type="ECO:0000256" key="4">
    <source>
        <dbReference type="ARBA" id="ARBA00022840"/>
    </source>
</evidence>
<gene>
    <name evidence="7 9" type="primary">potA</name>
    <name evidence="9" type="ORF">Dpo_5c00170</name>
</gene>
<dbReference type="AlphaFoldDB" id="S0FWK3"/>
<dbReference type="PROSITE" id="PS00211">
    <property type="entry name" value="ABC_TRANSPORTER_1"/>
    <property type="match status" value="1"/>
</dbReference>
<comment type="catalytic activity">
    <reaction evidence="7">
        <text>ATP + H2O + polyamine-[polyamine-binding protein]Side 1 = ADP + phosphate + polyamineSide 2 + [polyamine-binding protein]Side 1.</text>
        <dbReference type="EC" id="7.6.2.11"/>
    </reaction>
</comment>
<dbReference type="Gene3D" id="3.40.50.300">
    <property type="entry name" value="P-loop containing nucleotide triphosphate hydrolases"/>
    <property type="match status" value="1"/>
</dbReference>
<name>S0FWK3_9BACT</name>
<dbReference type="SUPFAM" id="SSF52540">
    <property type="entry name" value="P-loop containing nucleoside triphosphate hydrolases"/>
    <property type="match status" value="1"/>
</dbReference>
<evidence type="ECO:0000256" key="5">
    <source>
        <dbReference type="ARBA" id="ARBA00022967"/>
    </source>
</evidence>
<reference evidence="9 10" key="1">
    <citation type="journal article" date="2013" name="Genome Announc.">
        <title>Draft Genome Sequence of Desulfotignum phosphitoxidans DSM 13687 Strain FiPS-3.</title>
        <authorList>
            <person name="Poehlein A."/>
            <person name="Daniel R."/>
            <person name="Simeonova D.D."/>
        </authorList>
    </citation>
    <scope>NUCLEOTIDE SEQUENCE [LARGE SCALE GENOMIC DNA]</scope>
    <source>
        <strain evidence="9 10">DSM 13687</strain>
    </source>
</reference>
<keyword evidence="5 7" id="KW-1278">Translocase</keyword>
<keyword evidence="6 7" id="KW-0472">Membrane</keyword>
<evidence type="ECO:0000259" key="8">
    <source>
        <dbReference type="PROSITE" id="PS50893"/>
    </source>
</evidence>
<dbReference type="GO" id="GO:0016887">
    <property type="term" value="F:ATP hydrolysis activity"/>
    <property type="evidence" value="ECO:0007669"/>
    <property type="project" value="InterPro"/>
</dbReference>
<dbReference type="InterPro" id="IPR013611">
    <property type="entry name" value="Transp-assoc_OB_typ2"/>
</dbReference>
<dbReference type="RefSeq" id="WP_006966193.1">
    <property type="nucleotide sequence ID" value="NZ_APJX01000005.1"/>
</dbReference>
<comment type="subunit">
    <text evidence="7">The complex is composed of two ATP-binding proteins (PotA), two transmembrane proteins (PotB and PotC) and a solute-binding protein (PotD).</text>
</comment>
<keyword evidence="3 7" id="KW-0547">Nucleotide-binding</keyword>
<dbReference type="InterPro" id="IPR008995">
    <property type="entry name" value="Mo/tungstate-bd_C_term_dom"/>
</dbReference>
<dbReference type="NCBIfam" id="NF006987">
    <property type="entry name" value="PRK09452.1"/>
    <property type="match status" value="1"/>
</dbReference>
<proteinExistence type="inferred from homology"/>
<dbReference type="Gene3D" id="2.40.50.100">
    <property type="match status" value="1"/>
</dbReference>
<dbReference type="InterPro" id="IPR017871">
    <property type="entry name" value="ABC_transporter-like_CS"/>
</dbReference>